<reference evidence="6 7" key="1">
    <citation type="submission" date="2023-05" db="EMBL/GenBank/DDBJ databases">
        <title>Pseudodonghicola sp. nov.</title>
        <authorList>
            <person name="Huang J."/>
        </authorList>
    </citation>
    <scope>NUCLEOTIDE SEQUENCE [LARGE SCALE GENOMIC DNA]</scope>
    <source>
        <strain evidence="6 7">IC7</strain>
    </source>
</reference>
<comment type="caution">
    <text evidence="6">The sequence shown here is derived from an EMBL/GenBank/DDBJ whole genome shotgun (WGS) entry which is preliminary data.</text>
</comment>
<evidence type="ECO:0000313" key="7">
    <source>
        <dbReference type="Proteomes" id="UP001243757"/>
    </source>
</evidence>
<accession>A0ABT7F5Y5</accession>
<keyword evidence="7" id="KW-1185">Reference proteome</keyword>
<dbReference type="RefSeq" id="WP_284482781.1">
    <property type="nucleotide sequence ID" value="NZ_JASNJD010000020.1"/>
</dbReference>
<comment type="subcellular location">
    <subcellularLocation>
        <location evidence="1">Endomembrane system</location>
        <topology evidence="1">Multi-pass membrane protein</topology>
    </subcellularLocation>
</comment>
<feature type="transmembrane region" description="Helical" evidence="5">
    <location>
        <begin position="12"/>
        <end position="31"/>
    </location>
</feature>
<name>A0ABT7F5Y5_9RHOB</name>
<sequence>MTDLLLTIHSYALIATIVSAVLLGGALAWNLYRPRFGFWPAGEEAPLRHHLAFGLFRIFCGSTVVFALLEIGTHGWGHWSRYAIGVPLMVAAFGITLWGYRFLGIENTYCESDGLVTGGMYAYSRNPQYVTSVLATVGLGIASGSPITLGLAAVLFLLYFLFVLNEERWLLQGYGEAFREYMHSTPRFVDERSLIRARAAILENF</sequence>
<proteinExistence type="predicted"/>
<keyword evidence="3 5" id="KW-1133">Transmembrane helix</keyword>
<dbReference type="Gene3D" id="1.20.120.1630">
    <property type="match status" value="1"/>
</dbReference>
<dbReference type="InterPro" id="IPR007318">
    <property type="entry name" value="Phopholipid_MeTrfase"/>
</dbReference>
<keyword evidence="2 5" id="KW-0812">Transmembrane</keyword>
<dbReference type="EMBL" id="JASNJD010000020">
    <property type="protein sequence ID" value="MDK3020012.1"/>
    <property type="molecule type" value="Genomic_DNA"/>
</dbReference>
<feature type="transmembrane region" description="Helical" evidence="5">
    <location>
        <begin position="51"/>
        <end position="69"/>
    </location>
</feature>
<evidence type="ECO:0000313" key="6">
    <source>
        <dbReference type="EMBL" id="MDK3020012.1"/>
    </source>
</evidence>
<evidence type="ECO:0000256" key="3">
    <source>
        <dbReference type="ARBA" id="ARBA00022989"/>
    </source>
</evidence>
<dbReference type="Pfam" id="PF04191">
    <property type="entry name" value="PEMT"/>
    <property type="match status" value="1"/>
</dbReference>
<evidence type="ECO:0000256" key="2">
    <source>
        <dbReference type="ARBA" id="ARBA00022692"/>
    </source>
</evidence>
<dbReference type="Proteomes" id="UP001243757">
    <property type="component" value="Unassembled WGS sequence"/>
</dbReference>
<keyword evidence="4 5" id="KW-0472">Membrane</keyword>
<gene>
    <name evidence="6" type="ORF">QO033_20205</name>
</gene>
<evidence type="ECO:0000256" key="1">
    <source>
        <dbReference type="ARBA" id="ARBA00004127"/>
    </source>
</evidence>
<feature type="transmembrane region" description="Helical" evidence="5">
    <location>
        <begin position="81"/>
        <end position="100"/>
    </location>
</feature>
<evidence type="ECO:0000256" key="5">
    <source>
        <dbReference type="SAM" id="Phobius"/>
    </source>
</evidence>
<protein>
    <submittedName>
        <fullName evidence="6">Phosphatidylethanolamine N-methyltransferase family protein</fullName>
    </submittedName>
</protein>
<feature type="transmembrane region" description="Helical" evidence="5">
    <location>
        <begin position="129"/>
        <end position="162"/>
    </location>
</feature>
<evidence type="ECO:0000256" key="4">
    <source>
        <dbReference type="ARBA" id="ARBA00023136"/>
    </source>
</evidence>
<organism evidence="6 7">
    <name type="scientific">Pseudodonghicola flavimaris</name>
    <dbReference type="NCBI Taxonomy" id="3050036"/>
    <lineage>
        <taxon>Bacteria</taxon>
        <taxon>Pseudomonadati</taxon>
        <taxon>Pseudomonadota</taxon>
        <taxon>Alphaproteobacteria</taxon>
        <taxon>Rhodobacterales</taxon>
        <taxon>Paracoccaceae</taxon>
        <taxon>Pseudodonghicola</taxon>
    </lineage>
</organism>